<keyword evidence="5" id="KW-1185">Reference proteome</keyword>
<proteinExistence type="predicted"/>
<dbReference type="Proteomes" id="UP000320593">
    <property type="component" value="Unassembled WGS sequence"/>
</dbReference>
<dbReference type="InterPro" id="IPR016169">
    <property type="entry name" value="FAD-bd_PCMH_sub2"/>
</dbReference>
<dbReference type="PANTHER" id="PTHR11748:SF103">
    <property type="entry name" value="GLYCOLATE OXIDASE SUBUNIT GLCE"/>
    <property type="match status" value="1"/>
</dbReference>
<dbReference type="GO" id="GO:0003824">
    <property type="term" value="F:catalytic activity"/>
    <property type="evidence" value="ECO:0007669"/>
    <property type="project" value="InterPro"/>
</dbReference>
<feature type="domain" description="FAD-binding PCMH-type" evidence="3">
    <location>
        <begin position="1"/>
        <end position="183"/>
    </location>
</feature>
<accession>A0A562T1J6</accession>
<dbReference type="PROSITE" id="PS51387">
    <property type="entry name" value="FAD_PCMH"/>
    <property type="match status" value="1"/>
</dbReference>
<dbReference type="SUPFAM" id="SSF55103">
    <property type="entry name" value="FAD-linked oxidases, C-terminal domain"/>
    <property type="match status" value="1"/>
</dbReference>
<evidence type="ECO:0000256" key="1">
    <source>
        <dbReference type="ARBA" id="ARBA00022630"/>
    </source>
</evidence>
<sequence length="397" mass="42297">MDASFQPASVEDLRELIKWAAAEATPLEVFGSGSKRTLGRQVQAAHALTLSKLAGVDVYEPAELVMTAKAGTPIADIERLVQENGQELSFEPIDYGRLLGLEPGQGTLGGVLTANLSGPRRIKAGAARDHILGMEAVSGRGEIFNSGGRVVKNVTGYDLPRALCGSWGTLAVASTVTIKVNPASQTSETLVLTNLDDARAVKAMCKAMGSSAEVSGAAHLPNGLNGEGARTYLRLEGFVESVRYRRENLARLLDDFGPVAKVQAEETAKIWRSIKDVEPFWSNSGPVWRISVAPTAGPVLVGALSKLFQLEAFYDWSGGLVWLNCSDGRVHDVDIRRVIGTVGGGHGTLIRADAAQRASTQVFQPQPASLAALSQRLKEQFDPKGILNPGRMGSQTQ</sequence>
<dbReference type="RefSeq" id="WP_145342975.1">
    <property type="nucleotide sequence ID" value="NZ_SMLY01000071.1"/>
</dbReference>
<evidence type="ECO:0000259" key="3">
    <source>
        <dbReference type="PROSITE" id="PS51387"/>
    </source>
</evidence>
<comment type="caution">
    <text evidence="4">The sequence shown here is derived from an EMBL/GenBank/DDBJ whole genome shotgun (WGS) entry which is preliminary data.</text>
</comment>
<dbReference type="InterPro" id="IPR016164">
    <property type="entry name" value="FAD-linked_Oxase-like_C"/>
</dbReference>
<dbReference type="InterPro" id="IPR006094">
    <property type="entry name" value="Oxid_FAD_bind_N"/>
</dbReference>
<dbReference type="SUPFAM" id="SSF56176">
    <property type="entry name" value="FAD-binding/transporter-associated domain-like"/>
    <property type="match status" value="1"/>
</dbReference>
<name>A0A562T1J6_9HYPH</name>
<evidence type="ECO:0000313" key="5">
    <source>
        <dbReference type="Proteomes" id="UP000320593"/>
    </source>
</evidence>
<dbReference type="GO" id="GO:0071949">
    <property type="term" value="F:FAD binding"/>
    <property type="evidence" value="ECO:0007669"/>
    <property type="project" value="InterPro"/>
</dbReference>
<dbReference type="Pfam" id="PF01565">
    <property type="entry name" value="FAD_binding_4"/>
    <property type="match status" value="1"/>
</dbReference>
<dbReference type="InterPro" id="IPR036318">
    <property type="entry name" value="FAD-bd_PCMH-like_sf"/>
</dbReference>
<dbReference type="InterPro" id="IPR016166">
    <property type="entry name" value="FAD-bd_PCMH"/>
</dbReference>
<dbReference type="NCBIfam" id="NF008439">
    <property type="entry name" value="PRK11282.1"/>
    <property type="match status" value="1"/>
</dbReference>
<protein>
    <submittedName>
        <fullName evidence="4">Glycolate oxidase FAD binding subunit</fullName>
    </submittedName>
</protein>
<evidence type="ECO:0000256" key="2">
    <source>
        <dbReference type="ARBA" id="ARBA00022827"/>
    </source>
</evidence>
<dbReference type="Gene3D" id="3.30.465.10">
    <property type="match status" value="1"/>
</dbReference>
<evidence type="ECO:0000313" key="4">
    <source>
        <dbReference type="EMBL" id="TWI87549.1"/>
    </source>
</evidence>
<dbReference type="PANTHER" id="PTHR11748">
    <property type="entry name" value="D-LACTATE DEHYDROGENASE"/>
    <property type="match status" value="1"/>
</dbReference>
<dbReference type="AlphaFoldDB" id="A0A562T1J6"/>
<keyword evidence="1" id="KW-0285">Flavoprotein</keyword>
<dbReference type="EMBL" id="VLLF01000004">
    <property type="protein sequence ID" value="TWI87549.1"/>
    <property type="molecule type" value="Genomic_DNA"/>
</dbReference>
<keyword evidence="2" id="KW-0274">FAD</keyword>
<reference evidence="4 5" key="1">
    <citation type="submission" date="2019-07" db="EMBL/GenBank/DDBJ databases">
        <title>Genomic Encyclopedia of Archaeal and Bacterial Type Strains, Phase II (KMG-II): from individual species to whole genera.</title>
        <authorList>
            <person name="Goeker M."/>
        </authorList>
    </citation>
    <scope>NUCLEOTIDE SEQUENCE [LARGE SCALE GENOMIC DNA]</scope>
    <source>
        <strain evidence="4 5">ATCC BAA-252</strain>
    </source>
</reference>
<gene>
    <name evidence="4" type="ORF">JM93_02115</name>
</gene>
<organism evidence="4 5">
    <name type="scientific">Roseibium hamelinense</name>
    <dbReference type="NCBI Taxonomy" id="150831"/>
    <lineage>
        <taxon>Bacteria</taxon>
        <taxon>Pseudomonadati</taxon>
        <taxon>Pseudomonadota</taxon>
        <taxon>Alphaproteobacteria</taxon>
        <taxon>Hyphomicrobiales</taxon>
        <taxon>Stappiaceae</taxon>
        <taxon>Roseibium</taxon>
    </lineage>
</organism>
<dbReference type="OrthoDB" id="9811557at2"/>